<evidence type="ECO:0000259" key="1">
    <source>
        <dbReference type="Pfam" id="PF04967"/>
    </source>
</evidence>
<feature type="non-terminal residue" evidence="2">
    <location>
        <position position="1"/>
    </location>
</feature>
<dbReference type="Pfam" id="PF04967">
    <property type="entry name" value="HTH_10"/>
    <property type="match status" value="1"/>
</dbReference>
<proteinExistence type="predicted"/>
<dbReference type="EMBL" id="BART01028127">
    <property type="protein sequence ID" value="GAH01403.1"/>
    <property type="molecule type" value="Genomic_DNA"/>
</dbReference>
<protein>
    <recommendedName>
        <fullName evidence="1">HTH bat-type domain-containing protein</fullName>
    </recommendedName>
</protein>
<dbReference type="InterPro" id="IPR007050">
    <property type="entry name" value="HTH_bacterioopsin"/>
</dbReference>
<gene>
    <name evidence="2" type="ORF">S01H4_49673</name>
</gene>
<dbReference type="AlphaFoldDB" id="X1DYD3"/>
<name>X1DYD3_9ZZZZ</name>
<evidence type="ECO:0000313" key="2">
    <source>
        <dbReference type="EMBL" id="GAH01403.1"/>
    </source>
</evidence>
<dbReference type="PANTHER" id="PTHR34236">
    <property type="entry name" value="DIMETHYL SULFOXIDE REDUCTASE TRANSCRIPTIONAL ACTIVATOR"/>
    <property type="match status" value="1"/>
</dbReference>
<reference evidence="2" key="1">
    <citation type="journal article" date="2014" name="Front. Microbiol.">
        <title>High frequency of phylogenetically diverse reductive dehalogenase-homologous genes in deep subseafloor sedimentary metagenomes.</title>
        <authorList>
            <person name="Kawai M."/>
            <person name="Futagami T."/>
            <person name="Toyoda A."/>
            <person name="Takaki Y."/>
            <person name="Nishi S."/>
            <person name="Hori S."/>
            <person name="Arai W."/>
            <person name="Tsubouchi T."/>
            <person name="Morono Y."/>
            <person name="Uchiyama I."/>
            <person name="Ito T."/>
            <person name="Fujiyama A."/>
            <person name="Inagaki F."/>
            <person name="Takami H."/>
        </authorList>
    </citation>
    <scope>NUCLEOTIDE SEQUENCE</scope>
    <source>
        <strain evidence="2">Expedition CK06-06</strain>
    </source>
</reference>
<feature type="domain" description="HTH bat-type" evidence="1">
    <location>
        <begin position="46"/>
        <end position="91"/>
    </location>
</feature>
<sequence>RLISTRDRIDKLLTLFEHKNIDFTLLRIGKAPYNLDDEKARLSLEESNVLDKAIDSGFFEVPRKISLENLANKLGKSKSSLSVMLRKIIRKKIIFEA</sequence>
<organism evidence="2">
    <name type="scientific">marine sediment metagenome</name>
    <dbReference type="NCBI Taxonomy" id="412755"/>
    <lineage>
        <taxon>unclassified sequences</taxon>
        <taxon>metagenomes</taxon>
        <taxon>ecological metagenomes</taxon>
    </lineage>
</organism>
<accession>X1DYD3</accession>
<dbReference type="PANTHER" id="PTHR34236:SF1">
    <property type="entry name" value="DIMETHYL SULFOXIDE REDUCTASE TRANSCRIPTIONAL ACTIVATOR"/>
    <property type="match status" value="1"/>
</dbReference>
<comment type="caution">
    <text evidence="2">The sequence shown here is derived from an EMBL/GenBank/DDBJ whole genome shotgun (WGS) entry which is preliminary data.</text>
</comment>